<organism evidence="1 2">
    <name type="scientific">Armillaria ostoyae</name>
    <name type="common">Armillaria root rot fungus</name>
    <dbReference type="NCBI Taxonomy" id="47428"/>
    <lineage>
        <taxon>Eukaryota</taxon>
        <taxon>Fungi</taxon>
        <taxon>Dikarya</taxon>
        <taxon>Basidiomycota</taxon>
        <taxon>Agaricomycotina</taxon>
        <taxon>Agaricomycetes</taxon>
        <taxon>Agaricomycetidae</taxon>
        <taxon>Agaricales</taxon>
        <taxon>Marasmiineae</taxon>
        <taxon>Physalacriaceae</taxon>
        <taxon>Armillaria</taxon>
    </lineage>
</organism>
<evidence type="ECO:0000313" key="1">
    <source>
        <dbReference type="EMBL" id="SJL01442.1"/>
    </source>
</evidence>
<proteinExistence type="predicted"/>
<sequence>MPPIRTRDYIFPSVHSVLRQADSLPASATIYYQHVPLPSFVFRYEPYGRAYFNRNHPLMTATHDGDIDWDDRVYFTVALPTQEEVALEEALQEPEPPRGRVRRLSVLVIELALTVTHRLHLTRLGLSATLVSRAS</sequence>
<reference evidence="2" key="1">
    <citation type="journal article" date="2017" name="Nat. Ecol. Evol.">
        <title>Genome expansion and lineage-specific genetic innovations in the forest pathogenic fungi Armillaria.</title>
        <authorList>
            <person name="Sipos G."/>
            <person name="Prasanna A.N."/>
            <person name="Walter M.C."/>
            <person name="O'Connor E."/>
            <person name="Balint B."/>
            <person name="Krizsan K."/>
            <person name="Kiss B."/>
            <person name="Hess J."/>
            <person name="Varga T."/>
            <person name="Slot J."/>
            <person name="Riley R."/>
            <person name="Boka B."/>
            <person name="Rigling D."/>
            <person name="Barry K."/>
            <person name="Lee J."/>
            <person name="Mihaltcheva S."/>
            <person name="LaButti K."/>
            <person name="Lipzen A."/>
            <person name="Waldron R."/>
            <person name="Moloney N.M."/>
            <person name="Sperisen C."/>
            <person name="Kredics L."/>
            <person name="Vagvoelgyi C."/>
            <person name="Patrignani A."/>
            <person name="Fitzpatrick D."/>
            <person name="Nagy I."/>
            <person name="Doyle S."/>
            <person name="Anderson J.B."/>
            <person name="Grigoriev I.V."/>
            <person name="Gueldener U."/>
            <person name="Muensterkoetter M."/>
            <person name="Nagy L.G."/>
        </authorList>
    </citation>
    <scope>NUCLEOTIDE SEQUENCE [LARGE SCALE GENOMIC DNA]</scope>
    <source>
        <strain evidence="2">C18/9</strain>
    </source>
</reference>
<keyword evidence="2" id="KW-1185">Reference proteome</keyword>
<dbReference type="OrthoDB" id="2892687at2759"/>
<dbReference type="Proteomes" id="UP000219338">
    <property type="component" value="Unassembled WGS sequence"/>
</dbReference>
<gene>
    <name evidence="1" type="ORF">ARMOST_04764</name>
</gene>
<accession>A0A284QYG2</accession>
<protein>
    <submittedName>
        <fullName evidence="1">Uncharacterized protein</fullName>
    </submittedName>
</protein>
<dbReference type="AlphaFoldDB" id="A0A284QYG2"/>
<dbReference type="EMBL" id="FUEG01000003">
    <property type="protein sequence ID" value="SJL01442.1"/>
    <property type="molecule type" value="Genomic_DNA"/>
</dbReference>
<evidence type="ECO:0000313" key="2">
    <source>
        <dbReference type="Proteomes" id="UP000219338"/>
    </source>
</evidence>
<name>A0A284QYG2_ARMOS</name>